<protein>
    <submittedName>
        <fullName evidence="2">Nuclear transport factor 2 family protein</fullName>
    </submittedName>
</protein>
<sequence>MTDPAVLTEMVAHHHIRHCLAAVARGEDRRDADILRGCFWADASVDFGIFAGSFDAYLDWVVPGADSIPCTLHTLGQSLIQLRGQAATAETHVTAYHRIDFGEAEHDVLLVGRYLDTLEARDGVWRIARRTMLYDWTRDLGVAVDWSQGLMGMPFLRGLPVGRARGDRSEIFFG</sequence>
<dbReference type="Pfam" id="PF13577">
    <property type="entry name" value="SnoaL_4"/>
    <property type="match status" value="1"/>
</dbReference>
<dbReference type="OrthoDB" id="7585039at2"/>
<dbReference type="InterPro" id="IPR032710">
    <property type="entry name" value="NTF2-like_dom_sf"/>
</dbReference>
<dbReference type="AlphaFoldDB" id="A0A5C6UC54"/>
<evidence type="ECO:0000313" key="3">
    <source>
        <dbReference type="Proteomes" id="UP000321250"/>
    </source>
</evidence>
<evidence type="ECO:0000259" key="1">
    <source>
        <dbReference type="Pfam" id="PF13577"/>
    </source>
</evidence>
<comment type="caution">
    <text evidence="2">The sequence shown here is derived from an EMBL/GenBank/DDBJ whole genome shotgun (WGS) entry which is preliminary data.</text>
</comment>
<dbReference type="SUPFAM" id="SSF54427">
    <property type="entry name" value="NTF2-like"/>
    <property type="match status" value="1"/>
</dbReference>
<dbReference type="Gene3D" id="3.10.450.50">
    <property type="match status" value="1"/>
</dbReference>
<reference evidence="2 3" key="1">
    <citation type="journal article" date="2013" name="Antonie Van Leeuwenhoek">
        <title>Sphingomonas ginsenosidivorax sp. nov., with the ability to transform ginsenosides.</title>
        <authorList>
            <person name="Jin X.F."/>
            <person name="Kim J.K."/>
            <person name="Liu Q.M."/>
            <person name="Kang M.S."/>
            <person name="He D."/>
            <person name="Jin F.X."/>
            <person name="Kim S.C."/>
            <person name="Im W.T."/>
        </authorList>
    </citation>
    <scope>NUCLEOTIDE SEQUENCE [LARGE SCALE GENOMIC DNA]</scope>
    <source>
        <strain evidence="2 3">KHI67</strain>
    </source>
</reference>
<accession>A0A5C6UC54</accession>
<dbReference type="InterPro" id="IPR037401">
    <property type="entry name" value="SnoaL-like"/>
</dbReference>
<name>A0A5C6UC54_9SPHN</name>
<dbReference type="Proteomes" id="UP000321250">
    <property type="component" value="Unassembled WGS sequence"/>
</dbReference>
<gene>
    <name evidence="2" type="ORF">FSB78_04485</name>
</gene>
<dbReference type="EMBL" id="VOQR01000001">
    <property type="protein sequence ID" value="TXC70282.1"/>
    <property type="molecule type" value="Genomic_DNA"/>
</dbReference>
<dbReference type="RefSeq" id="WP_147080324.1">
    <property type="nucleotide sequence ID" value="NZ_VOQR01000001.1"/>
</dbReference>
<organism evidence="2 3">
    <name type="scientific">Sphingomonas ginsenosidivorax</name>
    <dbReference type="NCBI Taxonomy" id="862135"/>
    <lineage>
        <taxon>Bacteria</taxon>
        <taxon>Pseudomonadati</taxon>
        <taxon>Pseudomonadota</taxon>
        <taxon>Alphaproteobacteria</taxon>
        <taxon>Sphingomonadales</taxon>
        <taxon>Sphingomonadaceae</taxon>
        <taxon>Sphingomonas</taxon>
    </lineage>
</organism>
<evidence type="ECO:0000313" key="2">
    <source>
        <dbReference type="EMBL" id="TXC70282.1"/>
    </source>
</evidence>
<proteinExistence type="predicted"/>
<feature type="domain" description="SnoaL-like" evidence="1">
    <location>
        <begin position="12"/>
        <end position="131"/>
    </location>
</feature>
<keyword evidence="3" id="KW-1185">Reference proteome</keyword>